<evidence type="ECO:0000256" key="4">
    <source>
        <dbReference type="ARBA" id="ARBA00023531"/>
    </source>
</evidence>
<evidence type="ECO:0000256" key="5">
    <source>
        <dbReference type="ARBA" id="ARBA00031022"/>
    </source>
</evidence>
<dbReference type="GO" id="GO:0046872">
    <property type="term" value="F:metal ion binding"/>
    <property type="evidence" value="ECO:0007669"/>
    <property type="project" value="UniProtKB-KW"/>
</dbReference>
<dbReference type="InterPro" id="IPR040442">
    <property type="entry name" value="Pyrv_kinase-like_dom_sf"/>
</dbReference>
<evidence type="ECO:0000256" key="6">
    <source>
        <dbReference type="ARBA" id="ARBA00031921"/>
    </source>
</evidence>
<dbReference type="AlphaFoldDB" id="A0A8S0FD47"/>
<evidence type="ECO:0000313" key="8">
    <source>
        <dbReference type="Proteomes" id="UP000467488"/>
    </source>
</evidence>
<gene>
    <name evidence="7" type="ORF">EIMP300_03450</name>
</gene>
<protein>
    <recommendedName>
        <fullName evidence="1">Isocitrate lyase</fullName>
    </recommendedName>
    <alternativeName>
        <fullName evidence="5">Isocitrase</fullName>
    </alternativeName>
    <alternativeName>
        <fullName evidence="6">Isocitratase</fullName>
    </alternativeName>
</protein>
<organism evidence="7 8">
    <name type="scientific">Escherichia coli</name>
    <dbReference type="NCBI Taxonomy" id="562"/>
    <lineage>
        <taxon>Bacteria</taxon>
        <taxon>Pseudomonadati</taxon>
        <taxon>Pseudomonadota</taxon>
        <taxon>Gammaproteobacteria</taxon>
        <taxon>Enterobacterales</taxon>
        <taxon>Enterobacteriaceae</taxon>
        <taxon>Escherichia</taxon>
    </lineage>
</organism>
<evidence type="ECO:0000256" key="3">
    <source>
        <dbReference type="ARBA" id="ARBA00023239"/>
    </source>
</evidence>
<comment type="catalytic activity">
    <reaction evidence="4">
        <text>D-threo-isocitrate = glyoxylate + succinate</text>
        <dbReference type="Rhea" id="RHEA:13245"/>
        <dbReference type="ChEBI" id="CHEBI:15562"/>
        <dbReference type="ChEBI" id="CHEBI:30031"/>
        <dbReference type="ChEBI" id="CHEBI:36655"/>
        <dbReference type="EC" id="4.1.3.1"/>
    </reaction>
</comment>
<dbReference type="InterPro" id="IPR015813">
    <property type="entry name" value="Pyrv/PenolPyrv_kinase-like_dom"/>
</dbReference>
<evidence type="ECO:0000256" key="1">
    <source>
        <dbReference type="ARBA" id="ARBA00017446"/>
    </source>
</evidence>
<evidence type="ECO:0000313" key="7">
    <source>
        <dbReference type="EMBL" id="BBU78945.1"/>
    </source>
</evidence>
<keyword evidence="3" id="KW-0456">Lyase</keyword>
<dbReference type="EMBL" id="AP022360">
    <property type="protein sequence ID" value="BBU78945.1"/>
    <property type="molecule type" value="Genomic_DNA"/>
</dbReference>
<proteinExistence type="predicted"/>
<dbReference type="Pfam" id="PF00463">
    <property type="entry name" value="ICL"/>
    <property type="match status" value="1"/>
</dbReference>
<dbReference type="InterPro" id="IPR006254">
    <property type="entry name" value="Isocitrate_lyase"/>
</dbReference>
<evidence type="ECO:0000256" key="2">
    <source>
        <dbReference type="ARBA" id="ARBA00022723"/>
    </source>
</evidence>
<dbReference type="PANTHER" id="PTHR21631:SF3">
    <property type="entry name" value="BIFUNCTIONAL GLYOXYLATE CYCLE PROTEIN"/>
    <property type="match status" value="1"/>
</dbReference>
<dbReference type="SUPFAM" id="SSF51621">
    <property type="entry name" value="Phosphoenolpyruvate/pyruvate domain"/>
    <property type="match status" value="1"/>
</dbReference>
<dbReference type="Gene3D" id="3.20.20.60">
    <property type="entry name" value="Phosphoenolpyruvate-binding domains"/>
    <property type="match status" value="1"/>
</dbReference>
<dbReference type="GO" id="GO:0019752">
    <property type="term" value="P:carboxylic acid metabolic process"/>
    <property type="evidence" value="ECO:0007669"/>
    <property type="project" value="InterPro"/>
</dbReference>
<keyword evidence="2" id="KW-0479">Metal-binding</keyword>
<dbReference type="GO" id="GO:0004451">
    <property type="term" value="F:isocitrate lyase activity"/>
    <property type="evidence" value="ECO:0007669"/>
    <property type="project" value="UniProtKB-EC"/>
</dbReference>
<dbReference type="Proteomes" id="UP000467488">
    <property type="component" value="Chromosome"/>
</dbReference>
<reference evidence="7 8" key="1">
    <citation type="submission" date="2020-01" db="EMBL/GenBank/DDBJ databases">
        <title>Dynamics of blaIMP-6 dissemination in carbapenem resistant Enterobacteriacea isolated from regional surveillance in Osaka, Japan.</title>
        <authorList>
            <person name="Abe R."/>
            <person name="Akeda Y."/>
            <person name="Sugawara Y."/>
            <person name="Yamamoto N."/>
            <person name="Tomono K."/>
            <person name="Takeuchi D."/>
            <person name="Kawahara R."/>
            <person name="Hamada S."/>
        </authorList>
    </citation>
    <scope>NUCLEOTIDE SEQUENCE [LARGE SCALE GENOMIC DNA]</scope>
    <source>
        <strain evidence="7 8">E300</strain>
    </source>
</reference>
<dbReference type="PANTHER" id="PTHR21631">
    <property type="entry name" value="ISOCITRATE LYASE/MALATE SYNTHASE"/>
    <property type="match status" value="1"/>
</dbReference>
<name>A0A8S0FD47_ECOLX</name>
<accession>A0A8S0FD47</accession>
<sequence length="90" mass="10151">MEHLHMKTRTQQIEELQKEWTQPRWEGITRPYSAEDVVKLRGSVNPECTLAQLGAAKMWRLLHGESKKGYINSLGALTGGQALQQAKAGY</sequence>